<comment type="caution">
    <text evidence="1">The sequence shown here is derived from an EMBL/GenBank/DDBJ whole genome shotgun (WGS) entry which is preliminary data.</text>
</comment>
<reference evidence="1 2" key="1">
    <citation type="submission" date="2024-10" db="EMBL/GenBank/DDBJ databases">
        <title>The Natural Products Discovery Center: Release of the First 8490 Sequenced Strains for Exploring Actinobacteria Biosynthetic Diversity.</title>
        <authorList>
            <person name="Kalkreuter E."/>
            <person name="Kautsar S.A."/>
            <person name="Yang D."/>
            <person name="Bader C.D."/>
            <person name="Teijaro C.N."/>
            <person name="Fluegel L."/>
            <person name="Davis C.M."/>
            <person name="Simpson J.R."/>
            <person name="Lauterbach L."/>
            <person name="Steele A.D."/>
            <person name="Gui C."/>
            <person name="Meng S."/>
            <person name="Li G."/>
            <person name="Viehrig K."/>
            <person name="Ye F."/>
            <person name="Su P."/>
            <person name="Kiefer A.F."/>
            <person name="Nichols A."/>
            <person name="Cepeda A.J."/>
            <person name="Yan W."/>
            <person name="Fan B."/>
            <person name="Jiang Y."/>
            <person name="Adhikari A."/>
            <person name="Zheng C.-J."/>
            <person name="Schuster L."/>
            <person name="Cowan T.M."/>
            <person name="Smanski M.J."/>
            <person name="Chevrette M.G."/>
            <person name="De Carvalho L.P.S."/>
            <person name="Shen B."/>
        </authorList>
    </citation>
    <scope>NUCLEOTIDE SEQUENCE [LARGE SCALE GENOMIC DNA]</scope>
    <source>
        <strain evidence="1 2">NPDC004550</strain>
    </source>
</reference>
<proteinExistence type="predicted"/>
<name>A0ABW6NGP2_9NOCA</name>
<protein>
    <submittedName>
        <fullName evidence="1">Uncharacterized protein</fullName>
    </submittedName>
</protein>
<accession>A0ABW6NGP2</accession>
<sequence length="111" mass="12047">MVEPSLTDKALAARTAIATTFGLNIRDLDIGLYPPGIGGGRGFFSITFAPHTPVGEYLAVIMHDAVGWHYRCRDEDAGTWHETGLPANADARAAARWFSDWFDAAAPEPFP</sequence>
<keyword evidence="2" id="KW-1185">Reference proteome</keyword>
<dbReference type="EMBL" id="JBIALX010000002">
    <property type="protein sequence ID" value="MFF0452819.1"/>
    <property type="molecule type" value="Genomic_DNA"/>
</dbReference>
<evidence type="ECO:0000313" key="2">
    <source>
        <dbReference type="Proteomes" id="UP001601521"/>
    </source>
</evidence>
<evidence type="ECO:0000313" key="1">
    <source>
        <dbReference type="EMBL" id="MFF0452819.1"/>
    </source>
</evidence>
<gene>
    <name evidence="1" type="ORF">ACFYTH_05545</name>
</gene>
<dbReference type="Proteomes" id="UP001601521">
    <property type="component" value="Unassembled WGS sequence"/>
</dbReference>
<dbReference type="RefSeq" id="WP_387249516.1">
    <property type="nucleotide sequence ID" value="NZ_JBIALX010000002.1"/>
</dbReference>
<organism evidence="1 2">
    <name type="scientific">Nocardia africana</name>
    <dbReference type="NCBI Taxonomy" id="134964"/>
    <lineage>
        <taxon>Bacteria</taxon>
        <taxon>Bacillati</taxon>
        <taxon>Actinomycetota</taxon>
        <taxon>Actinomycetes</taxon>
        <taxon>Mycobacteriales</taxon>
        <taxon>Nocardiaceae</taxon>
        <taxon>Nocardia</taxon>
    </lineage>
</organism>